<evidence type="ECO:0000256" key="4">
    <source>
        <dbReference type="ARBA" id="ARBA00023176"/>
    </source>
</evidence>
<sequence length="292" mass="32672">MAFEFTEFQSTAETDPTSEFLERERLAAGTLLGNDAGLFGAANEHGGAEHDFEQHAQDFPPLDGEGEFEGSFEAIEVNGGDIVAPAREEAAAFKRADSLMEMFEPREGQESVQTFQKSFPDTYELESGVVPATQEHKEAAYEEPELFLAKETTKDKMFSYDELDTETQALREWNDNQADEVARREAAAERQRGETVSKAEQEIDQFYANYNAEKAKNIKKNKEAEARFLERKQQELAEGTTWTRITKLLDLQNSQSKTIAKVGPGSSDLGRLKELYLNLRREGDTAPGAAGY</sequence>
<feature type="coiled-coil region" evidence="7">
    <location>
        <begin position="196"/>
        <end position="239"/>
    </location>
</feature>
<protein>
    <recommendedName>
        <fullName evidence="6">Clathrin light chain</fullName>
    </recommendedName>
</protein>
<accession>A0A2N1JAP1</accession>
<reference evidence="8 9" key="1">
    <citation type="submission" date="2017-10" db="EMBL/GenBank/DDBJ databases">
        <title>A novel species of cold-tolerant Malassezia isolated from bats.</title>
        <authorList>
            <person name="Lorch J.M."/>
            <person name="Palmer J.M."/>
            <person name="Vanderwolf K.J."/>
            <person name="Schmidt K.Z."/>
            <person name="Verant M.L."/>
            <person name="Weller T.J."/>
            <person name="Blehert D.S."/>
        </authorList>
    </citation>
    <scope>NUCLEOTIDE SEQUENCE [LARGE SCALE GENOMIC DNA]</scope>
    <source>
        <strain evidence="8 9">NWHC:44797-103</strain>
    </source>
</reference>
<dbReference type="InterPro" id="IPR000996">
    <property type="entry name" value="Clathrin_L-chain"/>
</dbReference>
<dbReference type="Pfam" id="PF01086">
    <property type="entry name" value="Clathrin_lg_ch"/>
    <property type="match status" value="1"/>
</dbReference>
<comment type="similarity">
    <text evidence="2 6">Belongs to the clathrin light chain family.</text>
</comment>
<comment type="function">
    <text evidence="6">Clathrin is the major protein of the polyhedral coat of coated pits and vesicles.</text>
</comment>
<keyword evidence="4 6" id="KW-0168">Coated pit</keyword>
<dbReference type="AlphaFoldDB" id="A0A2N1JAP1"/>
<dbReference type="GO" id="GO:0006886">
    <property type="term" value="P:intracellular protein transport"/>
    <property type="evidence" value="ECO:0007669"/>
    <property type="project" value="InterPro"/>
</dbReference>
<evidence type="ECO:0000256" key="5">
    <source>
        <dbReference type="ARBA" id="ARBA00023329"/>
    </source>
</evidence>
<keyword evidence="9" id="KW-1185">Reference proteome</keyword>
<dbReference type="GO" id="GO:0030130">
    <property type="term" value="C:clathrin coat of trans-Golgi network vesicle"/>
    <property type="evidence" value="ECO:0007669"/>
    <property type="project" value="InterPro"/>
</dbReference>
<evidence type="ECO:0000256" key="2">
    <source>
        <dbReference type="ARBA" id="ARBA00005263"/>
    </source>
</evidence>
<keyword evidence="3 6" id="KW-0472">Membrane</keyword>
<dbReference type="PANTHER" id="PTHR10639">
    <property type="entry name" value="CLATHRIN LIGHT CHAIN"/>
    <property type="match status" value="1"/>
</dbReference>
<evidence type="ECO:0000256" key="7">
    <source>
        <dbReference type="SAM" id="Coils"/>
    </source>
</evidence>
<dbReference type="GO" id="GO:0032050">
    <property type="term" value="F:clathrin heavy chain binding"/>
    <property type="evidence" value="ECO:0007669"/>
    <property type="project" value="TreeGrafter"/>
</dbReference>
<keyword evidence="7" id="KW-0175">Coiled coil</keyword>
<dbReference type="OrthoDB" id="5512at2759"/>
<evidence type="ECO:0000256" key="1">
    <source>
        <dbReference type="ARBA" id="ARBA00004180"/>
    </source>
</evidence>
<evidence type="ECO:0000313" key="9">
    <source>
        <dbReference type="Proteomes" id="UP000232875"/>
    </source>
</evidence>
<dbReference type="PANTHER" id="PTHR10639:SF7">
    <property type="entry name" value="CLATHRIN LIGHT CHAIN"/>
    <property type="match status" value="1"/>
</dbReference>
<dbReference type="GO" id="GO:0005198">
    <property type="term" value="F:structural molecule activity"/>
    <property type="evidence" value="ECO:0007669"/>
    <property type="project" value="InterPro"/>
</dbReference>
<evidence type="ECO:0000256" key="6">
    <source>
        <dbReference type="RuleBase" id="RU363137"/>
    </source>
</evidence>
<gene>
    <name evidence="8" type="ORF">MVES_002338</name>
</gene>
<dbReference type="GO" id="GO:0072583">
    <property type="term" value="P:clathrin-dependent endocytosis"/>
    <property type="evidence" value="ECO:0007669"/>
    <property type="project" value="TreeGrafter"/>
</dbReference>
<dbReference type="STRING" id="2020962.A0A2N1JAP1"/>
<dbReference type="EMBL" id="KZ454991">
    <property type="protein sequence ID" value="PKI83630.1"/>
    <property type="molecule type" value="Genomic_DNA"/>
</dbReference>
<name>A0A2N1JAP1_9BASI</name>
<proteinExistence type="inferred from homology"/>
<keyword evidence="5 6" id="KW-0968">Cytoplasmic vesicle</keyword>
<evidence type="ECO:0000313" key="8">
    <source>
        <dbReference type="EMBL" id="PKI83630.1"/>
    </source>
</evidence>
<dbReference type="GO" id="GO:0030132">
    <property type="term" value="C:clathrin coat of coated pit"/>
    <property type="evidence" value="ECO:0007669"/>
    <property type="project" value="InterPro"/>
</dbReference>
<comment type="subcellular location">
    <subcellularLocation>
        <location evidence="1 6">Cytoplasmic vesicle membrane</location>
        <topology evidence="1 6">Peripheral membrane protein</topology>
        <orientation evidence="1 6">Cytoplasmic side</orientation>
    </subcellularLocation>
    <subcellularLocation>
        <location evidence="6">Membrane</location>
        <location evidence="6">Coated pit</location>
        <topology evidence="6">Peripheral membrane protein</topology>
        <orientation evidence="6">Cytoplasmic side</orientation>
    </subcellularLocation>
    <text evidence="6">Cytoplasmic face of coated pits and vesicles.</text>
</comment>
<dbReference type="Proteomes" id="UP000232875">
    <property type="component" value="Unassembled WGS sequence"/>
</dbReference>
<evidence type="ECO:0000256" key="3">
    <source>
        <dbReference type="ARBA" id="ARBA00023136"/>
    </source>
</evidence>
<organism evidence="8 9">
    <name type="scientific">Malassezia vespertilionis</name>
    <dbReference type="NCBI Taxonomy" id="2020962"/>
    <lineage>
        <taxon>Eukaryota</taxon>
        <taxon>Fungi</taxon>
        <taxon>Dikarya</taxon>
        <taxon>Basidiomycota</taxon>
        <taxon>Ustilaginomycotina</taxon>
        <taxon>Malasseziomycetes</taxon>
        <taxon>Malasseziales</taxon>
        <taxon>Malasseziaceae</taxon>
        <taxon>Malassezia</taxon>
    </lineage>
</organism>